<comment type="caution">
    <text evidence="1">The sequence shown here is derived from an EMBL/GenBank/DDBJ whole genome shotgun (WGS) entry which is preliminary data.</text>
</comment>
<dbReference type="EMBL" id="CM042037">
    <property type="protein sequence ID" value="KAI3742646.1"/>
    <property type="molecule type" value="Genomic_DNA"/>
</dbReference>
<organism evidence="1 2">
    <name type="scientific">Smallanthus sonchifolius</name>
    <dbReference type="NCBI Taxonomy" id="185202"/>
    <lineage>
        <taxon>Eukaryota</taxon>
        <taxon>Viridiplantae</taxon>
        <taxon>Streptophyta</taxon>
        <taxon>Embryophyta</taxon>
        <taxon>Tracheophyta</taxon>
        <taxon>Spermatophyta</taxon>
        <taxon>Magnoliopsida</taxon>
        <taxon>eudicotyledons</taxon>
        <taxon>Gunneridae</taxon>
        <taxon>Pentapetalae</taxon>
        <taxon>asterids</taxon>
        <taxon>campanulids</taxon>
        <taxon>Asterales</taxon>
        <taxon>Asteraceae</taxon>
        <taxon>Asteroideae</taxon>
        <taxon>Heliantheae alliance</taxon>
        <taxon>Millerieae</taxon>
        <taxon>Smallanthus</taxon>
    </lineage>
</organism>
<evidence type="ECO:0000313" key="1">
    <source>
        <dbReference type="EMBL" id="KAI3742646.1"/>
    </source>
</evidence>
<keyword evidence="2" id="KW-1185">Reference proteome</keyword>
<sequence>MDLSSSSDSSSDSSNGEELFVSVVMFINHLVEESSRVSRRVRVNRDRAAANDLLVRDYFTKNQIYNDKSFKRRFRMSRPLFLRIVRDLEREFEYFQQKYDARRKLGFTALQKCTSAIRQLVYGKTTDSMDEYLKMADKTSRNSLFHFCEGIISLYGKKYLRKPTKVDIHKLYDAHESVHGLPGMLGSIDCMHWEWENCPTAWRGQHQRGDHPWPTLMLEAIASNDHWIWHAFFGTLLKVWKEEAKQSIIVHHFNEDVRGNSSALFDDIEGGDIKATSSYSSHEIDEHENDRAMDGLQDRVLMLKRGTIWIHQEACSLELWINSRRFLTLNQAEGCLRSWLRLLWVS</sequence>
<reference evidence="1 2" key="2">
    <citation type="journal article" date="2022" name="Mol. Ecol. Resour.">
        <title>The genomes of chicory, endive, great burdock and yacon provide insights into Asteraceae paleo-polyploidization history and plant inulin production.</title>
        <authorList>
            <person name="Fan W."/>
            <person name="Wang S."/>
            <person name="Wang H."/>
            <person name="Wang A."/>
            <person name="Jiang F."/>
            <person name="Liu H."/>
            <person name="Zhao H."/>
            <person name="Xu D."/>
            <person name="Zhang Y."/>
        </authorList>
    </citation>
    <scope>NUCLEOTIDE SEQUENCE [LARGE SCALE GENOMIC DNA]</scope>
    <source>
        <strain evidence="2">cv. Yunnan</strain>
        <tissue evidence="1">Leaves</tissue>
    </source>
</reference>
<evidence type="ECO:0000313" key="2">
    <source>
        <dbReference type="Proteomes" id="UP001056120"/>
    </source>
</evidence>
<name>A0ACB9D8K9_9ASTR</name>
<proteinExistence type="predicted"/>
<gene>
    <name evidence="1" type="ORF">L1987_60338</name>
</gene>
<dbReference type="Proteomes" id="UP001056120">
    <property type="component" value="Linkage Group LG20"/>
</dbReference>
<protein>
    <submittedName>
        <fullName evidence="1">Uncharacterized protein</fullName>
    </submittedName>
</protein>
<accession>A0ACB9D8K9</accession>
<reference evidence="2" key="1">
    <citation type="journal article" date="2022" name="Mol. Ecol. Resour.">
        <title>The genomes of chicory, endive, great burdock and yacon provide insights into Asteraceae palaeo-polyploidization history and plant inulin production.</title>
        <authorList>
            <person name="Fan W."/>
            <person name="Wang S."/>
            <person name="Wang H."/>
            <person name="Wang A."/>
            <person name="Jiang F."/>
            <person name="Liu H."/>
            <person name="Zhao H."/>
            <person name="Xu D."/>
            <person name="Zhang Y."/>
        </authorList>
    </citation>
    <scope>NUCLEOTIDE SEQUENCE [LARGE SCALE GENOMIC DNA]</scope>
    <source>
        <strain evidence="2">cv. Yunnan</strain>
    </source>
</reference>